<comment type="caution">
    <text evidence="1">The sequence shown here is derived from an EMBL/GenBank/DDBJ whole genome shotgun (WGS) entry which is preliminary data.</text>
</comment>
<sequence>TVLRRTDRRTHALQFPGLAPQPAPLLCRRIPTARSRQLHKVCCMPILHAGQRSIWPQKYIKPPIRLGSSKAISEKPIDTTTLHILQVCL</sequence>
<dbReference type="EMBL" id="JAHUTI010041808">
    <property type="protein sequence ID" value="MED6245989.1"/>
    <property type="molecule type" value="Genomic_DNA"/>
</dbReference>
<keyword evidence="2" id="KW-1185">Reference proteome</keyword>
<dbReference type="Proteomes" id="UP001345963">
    <property type="component" value="Unassembled WGS sequence"/>
</dbReference>
<evidence type="ECO:0000313" key="2">
    <source>
        <dbReference type="Proteomes" id="UP001345963"/>
    </source>
</evidence>
<organism evidence="1 2">
    <name type="scientific">Ataeniobius toweri</name>
    <dbReference type="NCBI Taxonomy" id="208326"/>
    <lineage>
        <taxon>Eukaryota</taxon>
        <taxon>Metazoa</taxon>
        <taxon>Chordata</taxon>
        <taxon>Craniata</taxon>
        <taxon>Vertebrata</taxon>
        <taxon>Euteleostomi</taxon>
        <taxon>Actinopterygii</taxon>
        <taxon>Neopterygii</taxon>
        <taxon>Teleostei</taxon>
        <taxon>Neoteleostei</taxon>
        <taxon>Acanthomorphata</taxon>
        <taxon>Ovalentaria</taxon>
        <taxon>Atherinomorphae</taxon>
        <taxon>Cyprinodontiformes</taxon>
        <taxon>Goodeidae</taxon>
        <taxon>Ataeniobius</taxon>
    </lineage>
</organism>
<evidence type="ECO:0000313" key="1">
    <source>
        <dbReference type="EMBL" id="MED6245989.1"/>
    </source>
</evidence>
<proteinExistence type="predicted"/>
<name>A0ABU7B6X1_9TELE</name>
<protein>
    <submittedName>
        <fullName evidence="1">Uncharacterized protein</fullName>
    </submittedName>
</protein>
<feature type="non-terminal residue" evidence="1">
    <location>
        <position position="1"/>
    </location>
</feature>
<gene>
    <name evidence="1" type="ORF">ATANTOWER_011365</name>
</gene>
<accession>A0ABU7B6X1</accession>
<reference evidence="1 2" key="1">
    <citation type="submission" date="2021-07" db="EMBL/GenBank/DDBJ databases">
        <authorList>
            <person name="Palmer J.M."/>
        </authorList>
    </citation>
    <scope>NUCLEOTIDE SEQUENCE [LARGE SCALE GENOMIC DNA]</scope>
    <source>
        <strain evidence="1 2">AT_MEX2019</strain>
        <tissue evidence="1">Muscle</tissue>
    </source>
</reference>